<name>A0A383CYT5_9ZZZZ</name>
<evidence type="ECO:0000313" key="1">
    <source>
        <dbReference type="EMBL" id="SVE37179.1"/>
    </source>
</evidence>
<protein>
    <recommendedName>
        <fullName evidence="2">Zinc-ribbon domain-containing protein</fullName>
    </recommendedName>
</protein>
<sequence length="161" mass="18253">MAGTKECPNCGAEIPDVSVQCEFCSYEIKDVEIKGANHIEELEHKLLEAENSVSQKDRALYGDQAVDRKVISVIQSFSMPTTKSDLIELLVFAYTNYEGQPNKKGFIANPIKSAWRGKAKQAYVKLKIYAKDDDYVSEILKDYEDLSSSQKPKKKKWFGLF</sequence>
<organism evidence="1">
    <name type="scientific">marine metagenome</name>
    <dbReference type="NCBI Taxonomy" id="408172"/>
    <lineage>
        <taxon>unclassified sequences</taxon>
        <taxon>metagenomes</taxon>
        <taxon>ecological metagenomes</taxon>
    </lineage>
</organism>
<proteinExistence type="predicted"/>
<dbReference type="EMBL" id="UINC01212727">
    <property type="protein sequence ID" value="SVE37179.1"/>
    <property type="molecule type" value="Genomic_DNA"/>
</dbReference>
<reference evidence="1" key="1">
    <citation type="submission" date="2018-05" db="EMBL/GenBank/DDBJ databases">
        <authorList>
            <person name="Lanie J.A."/>
            <person name="Ng W.-L."/>
            <person name="Kazmierczak K.M."/>
            <person name="Andrzejewski T.M."/>
            <person name="Davidsen T.M."/>
            <person name="Wayne K.J."/>
            <person name="Tettelin H."/>
            <person name="Glass J.I."/>
            <person name="Rusch D."/>
            <person name="Podicherti R."/>
            <person name="Tsui H.-C.T."/>
            <person name="Winkler M.E."/>
        </authorList>
    </citation>
    <scope>NUCLEOTIDE SEQUENCE</scope>
</reference>
<dbReference type="AlphaFoldDB" id="A0A383CYT5"/>
<accession>A0A383CYT5</accession>
<gene>
    <name evidence="1" type="ORF">METZ01_LOCUS490033</name>
</gene>
<evidence type="ECO:0008006" key="2">
    <source>
        <dbReference type="Google" id="ProtNLM"/>
    </source>
</evidence>